<keyword evidence="5" id="KW-1185">Reference proteome</keyword>
<name>A0A4Q9KHL9_PROTD</name>
<dbReference type="InterPro" id="IPR044870">
    <property type="entry name" value="BMC_CP"/>
</dbReference>
<keyword evidence="2" id="KW-1283">Bacterial microcompartment</keyword>
<comment type="caution">
    <text evidence="4">The sequence shown here is derived from an EMBL/GenBank/DDBJ whole genome shotgun (WGS) entry which is preliminary data.</text>
</comment>
<dbReference type="InterPro" id="IPR000249">
    <property type="entry name" value="BMC_dom"/>
</dbReference>
<accession>A0A4Q9KHL9</accession>
<dbReference type="OrthoDB" id="5800762at2"/>
<organism evidence="4 5">
    <name type="scientific">Propioniciclava tarda</name>
    <dbReference type="NCBI Taxonomy" id="433330"/>
    <lineage>
        <taxon>Bacteria</taxon>
        <taxon>Bacillati</taxon>
        <taxon>Actinomycetota</taxon>
        <taxon>Actinomycetes</taxon>
        <taxon>Propionibacteriales</taxon>
        <taxon>Propionibacteriaceae</taxon>
        <taxon>Propioniciclava</taxon>
    </lineage>
</organism>
<comment type="subcellular location">
    <subcellularLocation>
        <location evidence="1">Bacterial microcompartment</location>
    </subcellularLocation>
</comment>
<dbReference type="PROSITE" id="PS51931">
    <property type="entry name" value="BMC_CP"/>
    <property type="match status" value="1"/>
</dbReference>
<dbReference type="SMART" id="SM00877">
    <property type="entry name" value="BMC"/>
    <property type="match status" value="1"/>
</dbReference>
<dbReference type="CDD" id="cd07051">
    <property type="entry name" value="BMC_like_1_repeat1"/>
    <property type="match status" value="1"/>
</dbReference>
<reference evidence="4 5" key="1">
    <citation type="submission" date="2019-01" db="EMBL/GenBank/DDBJ databases">
        <title>Lactibacter flavus gen. nov., sp. nov., a novel bacterium of the family Propionibacteriaceae isolated from raw milk and dairy products.</title>
        <authorList>
            <person name="Huptas C."/>
            <person name="Wenning M."/>
            <person name="Breitenwieser F."/>
            <person name="Doll E."/>
            <person name="Von Neubeck M."/>
            <person name="Busse H.-J."/>
            <person name="Scherer S."/>
        </authorList>
    </citation>
    <scope>NUCLEOTIDE SEQUENCE [LARGE SCALE GENOMIC DNA]</scope>
    <source>
        <strain evidence="4 5">DSM 22130</strain>
    </source>
</reference>
<gene>
    <name evidence="4" type="ORF">ET996_13605</name>
</gene>
<dbReference type="RefSeq" id="WP_131173108.1">
    <property type="nucleotide sequence ID" value="NZ_FXTL01000023.1"/>
</dbReference>
<dbReference type="Gene3D" id="3.30.70.1710">
    <property type="match status" value="2"/>
</dbReference>
<dbReference type="CDD" id="cd07052">
    <property type="entry name" value="BMC_like_1_repeat2"/>
    <property type="match status" value="1"/>
</dbReference>
<evidence type="ECO:0000313" key="4">
    <source>
        <dbReference type="EMBL" id="TBT92092.1"/>
    </source>
</evidence>
<evidence type="ECO:0000256" key="1">
    <source>
        <dbReference type="ARBA" id="ARBA00024322"/>
    </source>
</evidence>
<evidence type="ECO:0000313" key="5">
    <source>
        <dbReference type="Proteomes" id="UP000291933"/>
    </source>
</evidence>
<dbReference type="AlphaFoldDB" id="A0A4Q9KHL9"/>
<evidence type="ECO:0000259" key="3">
    <source>
        <dbReference type="PROSITE" id="PS51931"/>
    </source>
</evidence>
<dbReference type="InterPro" id="IPR037233">
    <property type="entry name" value="CcmK-like_sf"/>
</dbReference>
<evidence type="ECO:0000256" key="2">
    <source>
        <dbReference type="ARBA" id="ARBA00024446"/>
    </source>
</evidence>
<feature type="domain" description="BMC circularly permuted" evidence="3">
    <location>
        <begin position="111"/>
        <end position="208"/>
    </location>
</feature>
<dbReference type="Proteomes" id="UP000291933">
    <property type="component" value="Unassembled WGS sequence"/>
</dbReference>
<proteinExistence type="predicted"/>
<sequence length="208" mass="22623">MTDPANFQLRTFCHLDRMQPQFAAFMGTISQGDPPVEGMASLYVEMAPGNWVFKVVDKVVKATDVRPGAQIVERQYGMFEVHSLSQADVLRAGDVVLEELGLPMTSRLRPKLASEQIITNVNPYQAQLLNRFNRGTMLVAGQTLMVLEVEPAAYITLAANEAEKASPVFLNHLSSVGVFGRLWMSGGESDILAARNAAVGAIEAITGQ</sequence>
<protein>
    <recommendedName>
        <fullName evidence="3">BMC circularly permuted domain-containing protein</fullName>
    </recommendedName>
</protein>
<dbReference type="GO" id="GO:0031469">
    <property type="term" value="C:bacterial microcompartment"/>
    <property type="evidence" value="ECO:0007669"/>
    <property type="project" value="UniProtKB-SubCell"/>
</dbReference>
<dbReference type="EMBL" id="SDMR01000024">
    <property type="protein sequence ID" value="TBT92092.1"/>
    <property type="molecule type" value="Genomic_DNA"/>
</dbReference>